<reference evidence="5 6" key="1">
    <citation type="submission" date="2014-04" db="EMBL/GenBank/DDBJ databases">
        <title>Draft genome sequence of Photobacterium halotolerans S2753: a solonamide, ngercheumicin and holomycin producer.</title>
        <authorList>
            <person name="Machado H.R."/>
            <person name="Gram L."/>
        </authorList>
    </citation>
    <scope>NUCLEOTIDE SEQUENCE [LARGE SCALE GENOMIC DNA]</scope>
    <source>
        <strain evidence="5 6">S2753</strain>
    </source>
</reference>
<dbReference type="InterPro" id="IPR052708">
    <property type="entry name" value="PxpC"/>
</dbReference>
<feature type="domain" description="Carboxyltransferase" evidence="4">
    <location>
        <begin position="25"/>
        <end position="304"/>
    </location>
</feature>
<dbReference type="EMBL" id="JMIB01000031">
    <property type="protein sequence ID" value="KDM90530.1"/>
    <property type="molecule type" value="Genomic_DNA"/>
</dbReference>
<dbReference type="PANTHER" id="PTHR43309:SF4">
    <property type="entry name" value="CARBOXYLTRANSFERASE DOMAIN-CONTAINING PROTEIN"/>
    <property type="match status" value="1"/>
</dbReference>
<keyword evidence="3" id="KW-0067">ATP-binding</keyword>
<keyword evidence="1" id="KW-0547">Nucleotide-binding</keyword>
<dbReference type="Gene3D" id="2.40.100.10">
    <property type="entry name" value="Cyclophilin-like"/>
    <property type="match status" value="1"/>
</dbReference>
<dbReference type="GO" id="GO:0016787">
    <property type="term" value="F:hydrolase activity"/>
    <property type="evidence" value="ECO:0007669"/>
    <property type="project" value="UniProtKB-KW"/>
</dbReference>
<sequence>MATLEVMRPGALTLVQDTGRLGVARQGLSQGGAADMHAYCWANYLLGNPMDCAQLEITVGQASFRAHADIECALTGAEMQASLDGEPVDSWATFVMRKGQTLQLGYARSGLRAYLAIQGGIDVPRILDSRATVIRNQIGGVQGRALALGDQLPIRPSLIRHRPRYVPSRFIPDYDSPAELHLLMSSQWDLFPPDARNQFFDNHYHVLPESDRMGCRLEGNAILGGPAGIVSEGIALGAVQIPPNGQPIVLLNDRQTLGGYPKLGCVARIDLPRLAQARPGKDIRFLRGDLVSLRKAWQRFSHFFGLPY</sequence>
<dbReference type="NCBIfam" id="TIGR00724">
    <property type="entry name" value="urea_amlyse_rel"/>
    <property type="match status" value="1"/>
</dbReference>
<evidence type="ECO:0000313" key="6">
    <source>
        <dbReference type="Proteomes" id="UP000027192"/>
    </source>
</evidence>
<dbReference type="OrthoDB" id="9768696at2"/>
<protein>
    <recommendedName>
        <fullName evidence="4">Carboxyltransferase domain-containing protein</fullName>
    </recommendedName>
</protein>
<name>A0A066RJB5_9GAMM</name>
<evidence type="ECO:0000256" key="2">
    <source>
        <dbReference type="ARBA" id="ARBA00022801"/>
    </source>
</evidence>
<evidence type="ECO:0000256" key="3">
    <source>
        <dbReference type="ARBA" id="ARBA00022840"/>
    </source>
</evidence>
<evidence type="ECO:0000256" key="1">
    <source>
        <dbReference type="ARBA" id="ARBA00022741"/>
    </source>
</evidence>
<organism evidence="5 6">
    <name type="scientific">Photobacterium galatheae</name>
    <dbReference type="NCBI Taxonomy" id="1654360"/>
    <lineage>
        <taxon>Bacteria</taxon>
        <taxon>Pseudomonadati</taxon>
        <taxon>Pseudomonadota</taxon>
        <taxon>Gammaproteobacteria</taxon>
        <taxon>Vibrionales</taxon>
        <taxon>Vibrionaceae</taxon>
        <taxon>Photobacterium</taxon>
    </lineage>
</organism>
<dbReference type="RefSeq" id="WP_036754891.1">
    <property type="nucleotide sequence ID" value="NZ_JAGSGC010000002.1"/>
</dbReference>
<dbReference type="STRING" id="1654360.EA58_16535"/>
<gene>
    <name evidence="5" type="ORF">EA58_16535</name>
</gene>
<evidence type="ECO:0000313" key="5">
    <source>
        <dbReference type="EMBL" id="KDM90530.1"/>
    </source>
</evidence>
<dbReference type="SUPFAM" id="SSF50891">
    <property type="entry name" value="Cyclophilin-like"/>
    <property type="match status" value="1"/>
</dbReference>
<dbReference type="InterPro" id="IPR029000">
    <property type="entry name" value="Cyclophilin-like_dom_sf"/>
</dbReference>
<proteinExistence type="predicted"/>
<dbReference type="SMART" id="SM00797">
    <property type="entry name" value="AHS2"/>
    <property type="match status" value="1"/>
</dbReference>
<dbReference type="GO" id="GO:0005524">
    <property type="term" value="F:ATP binding"/>
    <property type="evidence" value="ECO:0007669"/>
    <property type="project" value="UniProtKB-KW"/>
</dbReference>
<evidence type="ECO:0000259" key="4">
    <source>
        <dbReference type="SMART" id="SM00797"/>
    </source>
</evidence>
<dbReference type="AlphaFoldDB" id="A0A066RJB5"/>
<dbReference type="Pfam" id="PF02626">
    <property type="entry name" value="CT_A_B"/>
    <property type="match status" value="1"/>
</dbReference>
<dbReference type="PANTHER" id="PTHR43309">
    <property type="entry name" value="5-OXOPROLINASE SUBUNIT C"/>
    <property type="match status" value="1"/>
</dbReference>
<dbReference type="InterPro" id="IPR003778">
    <property type="entry name" value="CT_A_B"/>
</dbReference>
<comment type="caution">
    <text evidence="5">The sequence shown here is derived from an EMBL/GenBank/DDBJ whole genome shotgun (WGS) entry which is preliminary data.</text>
</comment>
<dbReference type="Proteomes" id="UP000027192">
    <property type="component" value="Unassembled WGS sequence"/>
</dbReference>
<keyword evidence="2" id="KW-0378">Hydrolase</keyword>
<keyword evidence="6" id="KW-1185">Reference proteome</keyword>
<accession>A0A066RJB5</accession>